<keyword evidence="3" id="KW-1185">Reference proteome</keyword>
<dbReference type="EMBL" id="FNCO01000001">
    <property type="protein sequence ID" value="SDG20047.1"/>
    <property type="molecule type" value="Genomic_DNA"/>
</dbReference>
<accession>A0A1G7SAG6</accession>
<dbReference type="AlphaFoldDB" id="A0A1G7SAG6"/>
<dbReference type="RefSeq" id="WP_074749719.1">
    <property type="nucleotide sequence ID" value="NZ_FNCO01000001.1"/>
</dbReference>
<dbReference type="Proteomes" id="UP000182894">
    <property type="component" value="Unassembled WGS sequence"/>
</dbReference>
<evidence type="ECO:0000313" key="2">
    <source>
        <dbReference type="EMBL" id="SDG20047.1"/>
    </source>
</evidence>
<dbReference type="Gene3D" id="1.20.1050.10">
    <property type="match status" value="1"/>
</dbReference>
<sequence>MKLIGMLDSPYVRRVAVSLKRMGIAFEHESVSVFRGMERFRELNPVIKAPTFITDDGLVLMESSLILDYVGCLKGAGNGLMPVALAERARTLRLTGLALVAYEKAVQIYYERNLRPAEIQHAPWVERVSGQLKTACAELERELTERPLSASQDIGQDGISIAVGWSFIQLVVPDLISAESYPVLAAFASEAEQLDIFKSLPMV</sequence>
<keyword evidence="2" id="KW-0808">Transferase</keyword>
<feature type="domain" description="GST N-terminal" evidence="1">
    <location>
        <begin position="1"/>
        <end position="78"/>
    </location>
</feature>
<dbReference type="InterPro" id="IPR004045">
    <property type="entry name" value="Glutathione_S-Trfase_N"/>
</dbReference>
<name>A0A1G7SAG6_9PSED</name>
<dbReference type="PROSITE" id="PS50404">
    <property type="entry name" value="GST_NTER"/>
    <property type="match status" value="1"/>
</dbReference>
<reference evidence="3" key="1">
    <citation type="submission" date="2016-10" db="EMBL/GenBank/DDBJ databases">
        <authorList>
            <person name="Varghese N."/>
            <person name="Submissions S."/>
        </authorList>
    </citation>
    <scope>NUCLEOTIDE SEQUENCE [LARGE SCALE GENOMIC DNA]</scope>
    <source>
        <strain evidence="3">ATCC 700689</strain>
    </source>
</reference>
<proteinExistence type="predicted"/>
<gene>
    <name evidence="2" type="ORF">SAMN05216605_101399</name>
</gene>
<dbReference type="InterPro" id="IPR036282">
    <property type="entry name" value="Glutathione-S-Trfase_C_sf"/>
</dbReference>
<evidence type="ECO:0000313" key="3">
    <source>
        <dbReference type="Proteomes" id="UP000182894"/>
    </source>
</evidence>
<organism evidence="2 3">
    <name type="scientific">Pseudomonas abietaniphila</name>
    <dbReference type="NCBI Taxonomy" id="89065"/>
    <lineage>
        <taxon>Bacteria</taxon>
        <taxon>Pseudomonadati</taxon>
        <taxon>Pseudomonadota</taxon>
        <taxon>Gammaproteobacteria</taxon>
        <taxon>Pseudomonadales</taxon>
        <taxon>Pseudomonadaceae</taxon>
        <taxon>Pseudomonas</taxon>
    </lineage>
</organism>
<dbReference type="SUPFAM" id="SSF47616">
    <property type="entry name" value="GST C-terminal domain-like"/>
    <property type="match status" value="1"/>
</dbReference>
<protein>
    <submittedName>
        <fullName evidence="2">Glutathione S-transferase</fullName>
    </submittedName>
</protein>
<dbReference type="CDD" id="cd00570">
    <property type="entry name" value="GST_N_family"/>
    <property type="match status" value="1"/>
</dbReference>
<dbReference type="STRING" id="89065.SAMN05216605_101399"/>
<dbReference type="Gene3D" id="3.40.30.10">
    <property type="entry name" value="Glutaredoxin"/>
    <property type="match status" value="1"/>
</dbReference>
<evidence type="ECO:0000259" key="1">
    <source>
        <dbReference type="PROSITE" id="PS50404"/>
    </source>
</evidence>
<dbReference type="InterPro" id="IPR036249">
    <property type="entry name" value="Thioredoxin-like_sf"/>
</dbReference>
<dbReference type="CDD" id="cd03205">
    <property type="entry name" value="GST_C_6"/>
    <property type="match status" value="1"/>
</dbReference>
<dbReference type="OrthoDB" id="8634103at2"/>
<dbReference type="Pfam" id="PF13417">
    <property type="entry name" value="GST_N_3"/>
    <property type="match status" value="1"/>
</dbReference>
<dbReference type="GO" id="GO:0016740">
    <property type="term" value="F:transferase activity"/>
    <property type="evidence" value="ECO:0007669"/>
    <property type="project" value="UniProtKB-KW"/>
</dbReference>
<dbReference type="SUPFAM" id="SSF52833">
    <property type="entry name" value="Thioredoxin-like"/>
    <property type="match status" value="1"/>
</dbReference>